<feature type="compositionally biased region" description="Polar residues" evidence="1">
    <location>
        <begin position="16"/>
        <end position="28"/>
    </location>
</feature>
<evidence type="ECO:0000256" key="1">
    <source>
        <dbReference type="SAM" id="MobiDB-lite"/>
    </source>
</evidence>
<comment type="caution">
    <text evidence="2">The sequence shown here is derived from an EMBL/GenBank/DDBJ whole genome shotgun (WGS) entry which is preliminary data.</text>
</comment>
<reference evidence="2" key="1">
    <citation type="submission" date="2016-12" db="EMBL/GenBank/DDBJ databases">
        <title>Analysis of the Molecular Diversity Among Cronobacter Species Isolated from Filth Flies Using a Pan Genomic DNA Microarray.</title>
        <authorList>
            <person name="Pava-Ripoll M."/>
            <person name="Tall B."/>
            <person name="Farber J."/>
            <person name="Fanning S."/>
            <person name="Lehner A."/>
            <person name="Stephan R."/>
            <person name="Pagotto F."/>
            <person name="Iverson C."/>
            <person name="Ziobro G."/>
            <person name="Miller A."/>
            <person name="Pearson R."/>
            <person name="Yan Q."/>
            <person name="Kim M."/>
            <person name="Jeong S."/>
            <person name="Park J."/>
            <person name="Jun S."/>
            <person name="Choi H."/>
            <person name="Chung T."/>
            <person name="Yoo Y."/>
            <person name="Park E."/>
            <person name="Hwang S."/>
            <person name="Lee B."/>
            <person name="Sathyamoorthy V."/>
            <person name="Carter L."/>
            <person name="Mammel M."/>
            <person name="Jackson S."/>
            <person name="Kothary M."/>
            <person name="Patel I."/>
            <person name="Grim C."/>
            <person name="Gopinath G."/>
            <person name="Gangiredla J."/>
            <person name="Chase H."/>
        </authorList>
    </citation>
    <scope>NUCLEOTIDE SEQUENCE [LARGE SCALE GENOMIC DNA]</scope>
    <source>
        <strain evidence="2">MOD1-Sh41s</strain>
    </source>
</reference>
<organism evidence="2">
    <name type="scientific">Cronobacter turicensis</name>
    <dbReference type="NCBI Taxonomy" id="413502"/>
    <lineage>
        <taxon>Bacteria</taxon>
        <taxon>Pseudomonadati</taxon>
        <taxon>Pseudomonadota</taxon>
        <taxon>Gammaproteobacteria</taxon>
        <taxon>Enterobacterales</taxon>
        <taxon>Enterobacteriaceae</taxon>
        <taxon>Cronobacter</taxon>
    </lineage>
</organism>
<dbReference type="AlphaFoldDB" id="A0A2T7B646"/>
<sequence>MLRDVTGARSVGSEVRQGNQTSGESIGPTSRDVASMFISFFNCDLRNAIRLAKFRGATIHQSGDYCVRSFLSVISVTYGRKPEELVERSRVGA</sequence>
<protein>
    <submittedName>
        <fullName evidence="2">Uncharacterized protein</fullName>
    </submittedName>
</protein>
<evidence type="ECO:0000313" key="2">
    <source>
        <dbReference type="EMBL" id="PUX22923.1"/>
    </source>
</evidence>
<gene>
    <name evidence="2" type="ORF">BS411_09730</name>
</gene>
<name>A0A2T7B646_9ENTR</name>
<accession>A0A2T7B646</accession>
<dbReference type="EMBL" id="MSAG01000014">
    <property type="protein sequence ID" value="PUX22923.1"/>
    <property type="molecule type" value="Genomic_DNA"/>
</dbReference>
<feature type="region of interest" description="Disordered" evidence="1">
    <location>
        <begin position="1"/>
        <end position="30"/>
    </location>
</feature>
<proteinExistence type="predicted"/>